<dbReference type="InterPro" id="IPR036928">
    <property type="entry name" value="AS_sf"/>
</dbReference>
<evidence type="ECO:0000313" key="3">
    <source>
        <dbReference type="Proteomes" id="UP001169764"/>
    </source>
</evidence>
<feature type="domain" description="Amidase" evidence="1">
    <location>
        <begin position="21"/>
        <end position="228"/>
    </location>
</feature>
<evidence type="ECO:0000259" key="1">
    <source>
        <dbReference type="Pfam" id="PF01425"/>
    </source>
</evidence>
<comment type="caution">
    <text evidence="2">The sequence shown here is derived from an EMBL/GenBank/DDBJ whole genome shotgun (WGS) entry which is preliminary data.</text>
</comment>
<accession>A0ABT8Y6J8</accession>
<reference evidence="2" key="1">
    <citation type="submission" date="2023-07" db="EMBL/GenBank/DDBJ databases">
        <authorList>
            <person name="Kim M."/>
        </authorList>
    </citation>
    <scope>NUCLEOTIDE SEQUENCE</scope>
    <source>
        <strain evidence="2">BIUV-7</strain>
    </source>
</reference>
<dbReference type="Gene3D" id="3.90.1300.10">
    <property type="entry name" value="Amidase signature (AS) domain"/>
    <property type="match status" value="1"/>
</dbReference>
<dbReference type="Pfam" id="PF01425">
    <property type="entry name" value="Amidase"/>
    <property type="match status" value="2"/>
</dbReference>
<keyword evidence="3" id="KW-1185">Reference proteome</keyword>
<sequence>MTIAGIAADVRAGRCRAVDIAREALDRLRADPYVAVTQVLEDRALAEAAAVDAIVAGGGDPGPLAGVPYGVKDLFDVAGLPTTAGARSRIDAPPAIQDAEAIVRLRAAGAVLTATLNMDEFAYGFATINAHFGTTRNPHDSARIAGGSSGGSAAAVAGGLLPLALGSDTNGSIRIPAALCGLYGLKPTHGGLPLEGVYPFVDSFDDIGPFAADIAGLRIATEILSGASLAAPVPTRIAILGGWFADNLADDMTAALARIAACLGAGTAELPAVDVARSAAFLITAHEGGTFHVPALADHALLYDPATRDRLIAGATLAEGTVAKAQRFRTWFAEQADRLFDAWDVLIAPATPCAAPTIADPTILVGGQKVPARAHLGIYTQPLSFIGLPSLVVPLRDCGPLPLGLQLVGPPGGEARLFALAEKLERDGVSGGWPAPGL</sequence>
<name>A0ABT8Y6J8_9SPHN</name>
<evidence type="ECO:0000313" key="2">
    <source>
        <dbReference type="EMBL" id="MDO6413951.1"/>
    </source>
</evidence>
<dbReference type="PANTHER" id="PTHR11895">
    <property type="entry name" value="TRANSAMIDASE"/>
    <property type="match status" value="1"/>
</dbReference>
<dbReference type="Proteomes" id="UP001169764">
    <property type="component" value="Unassembled WGS sequence"/>
</dbReference>
<dbReference type="InterPro" id="IPR014087">
    <property type="entry name" value="Carboxybiuret_hydro_AtzE"/>
</dbReference>
<dbReference type="NCBIfam" id="TIGR02715">
    <property type="entry name" value="amido_AtzE"/>
    <property type="match status" value="1"/>
</dbReference>
<feature type="domain" description="Amidase" evidence="1">
    <location>
        <begin position="312"/>
        <end position="417"/>
    </location>
</feature>
<protein>
    <submittedName>
        <fullName evidence="2">AtzE family amidohydrolase</fullName>
    </submittedName>
</protein>
<proteinExistence type="predicted"/>
<dbReference type="PANTHER" id="PTHR11895:SF172">
    <property type="entry name" value="GLUTAMYL-TRNA(GLN) AMIDOTRANSFERASE"/>
    <property type="match status" value="1"/>
</dbReference>
<dbReference type="NCBIfam" id="NF006631">
    <property type="entry name" value="PRK09201.1"/>
    <property type="match status" value="1"/>
</dbReference>
<dbReference type="InterPro" id="IPR000120">
    <property type="entry name" value="Amidase"/>
</dbReference>
<organism evidence="2 3">
    <name type="scientific">Sphingomonas natans</name>
    <dbReference type="NCBI Taxonomy" id="3063330"/>
    <lineage>
        <taxon>Bacteria</taxon>
        <taxon>Pseudomonadati</taxon>
        <taxon>Pseudomonadota</taxon>
        <taxon>Alphaproteobacteria</taxon>
        <taxon>Sphingomonadales</taxon>
        <taxon>Sphingomonadaceae</taxon>
        <taxon>Sphingomonas</taxon>
    </lineage>
</organism>
<gene>
    <name evidence="2" type="ORF">Q4F19_06120</name>
</gene>
<dbReference type="EMBL" id="JAUOTP010000002">
    <property type="protein sequence ID" value="MDO6413951.1"/>
    <property type="molecule type" value="Genomic_DNA"/>
</dbReference>
<dbReference type="RefSeq" id="WP_303540743.1">
    <property type="nucleotide sequence ID" value="NZ_JAUOTP010000002.1"/>
</dbReference>
<dbReference type="InterPro" id="IPR023631">
    <property type="entry name" value="Amidase_dom"/>
</dbReference>
<dbReference type="SUPFAM" id="SSF75304">
    <property type="entry name" value="Amidase signature (AS) enzymes"/>
    <property type="match status" value="1"/>
</dbReference>